<comment type="caution">
    <text evidence="4">The sequence shown here is derived from an EMBL/GenBank/DDBJ whole genome shotgun (WGS) entry which is preliminary data.</text>
</comment>
<dbReference type="GO" id="GO:0016491">
    <property type="term" value="F:oxidoreductase activity"/>
    <property type="evidence" value="ECO:0007669"/>
    <property type="project" value="TreeGrafter"/>
</dbReference>
<dbReference type="InterPro" id="IPR036280">
    <property type="entry name" value="Multihaem_cyt_sf"/>
</dbReference>
<dbReference type="Gene3D" id="3.90.10.10">
    <property type="entry name" value="Cytochrome C3"/>
    <property type="match status" value="1"/>
</dbReference>
<evidence type="ECO:0000313" key="4">
    <source>
        <dbReference type="EMBL" id="TWJ33058.1"/>
    </source>
</evidence>
<keyword evidence="5" id="KW-1185">Reference proteome</keyword>
<evidence type="ECO:0000256" key="2">
    <source>
        <dbReference type="SAM" id="SignalP"/>
    </source>
</evidence>
<organism evidence="4 5">
    <name type="scientific">Geobacter argillaceus</name>
    <dbReference type="NCBI Taxonomy" id="345631"/>
    <lineage>
        <taxon>Bacteria</taxon>
        <taxon>Pseudomonadati</taxon>
        <taxon>Thermodesulfobacteriota</taxon>
        <taxon>Desulfuromonadia</taxon>
        <taxon>Geobacterales</taxon>
        <taxon>Geobacteraceae</taxon>
        <taxon>Geobacter</taxon>
    </lineage>
</organism>
<dbReference type="InterPro" id="IPR010177">
    <property type="entry name" value="Paired_CXXCH_1"/>
</dbReference>
<proteinExistence type="predicted"/>
<protein>
    <submittedName>
        <fullName evidence="4">Putative CXXCH cytochrome family protein</fullName>
    </submittedName>
</protein>
<gene>
    <name evidence="4" type="ORF">JN12_00469</name>
</gene>
<feature type="domain" description="Doubled CXXCH motif" evidence="3">
    <location>
        <begin position="226"/>
        <end position="263"/>
    </location>
</feature>
<evidence type="ECO:0000259" key="3">
    <source>
        <dbReference type="Pfam" id="PF09699"/>
    </source>
</evidence>
<feature type="chain" id="PRO_5021757834" evidence="2">
    <location>
        <begin position="24"/>
        <end position="332"/>
    </location>
</feature>
<reference evidence="4 5" key="1">
    <citation type="submission" date="2019-07" db="EMBL/GenBank/DDBJ databases">
        <title>Genomic Encyclopedia of Archaeal and Bacterial Type Strains, Phase II (KMG-II): from individual species to whole genera.</title>
        <authorList>
            <person name="Goeker M."/>
        </authorList>
    </citation>
    <scope>NUCLEOTIDE SEQUENCE [LARGE SCALE GENOMIC DNA]</scope>
    <source>
        <strain evidence="4 5">ATCC BAA-1139</strain>
    </source>
</reference>
<dbReference type="PANTHER" id="PTHR35038:SF6">
    <property type="entry name" value="SURFACE LOCALIZED DECAHEME CYTOCHROME C LIPOPROTEIN"/>
    <property type="match status" value="1"/>
</dbReference>
<dbReference type="PANTHER" id="PTHR35038">
    <property type="entry name" value="DISSIMILATORY SULFITE REDUCTASE SIRA"/>
    <property type="match status" value="1"/>
</dbReference>
<feature type="domain" description="Doubled CXXCH motif" evidence="3">
    <location>
        <begin position="294"/>
        <end position="331"/>
    </location>
</feature>
<evidence type="ECO:0000256" key="1">
    <source>
        <dbReference type="ARBA" id="ARBA00022729"/>
    </source>
</evidence>
<keyword evidence="1 2" id="KW-0732">Signal</keyword>
<dbReference type="RefSeq" id="WP_145017701.1">
    <property type="nucleotide sequence ID" value="NZ_VLLN01000002.1"/>
</dbReference>
<dbReference type="OrthoDB" id="9783375at2"/>
<dbReference type="EMBL" id="VLLN01000002">
    <property type="protein sequence ID" value="TWJ33058.1"/>
    <property type="molecule type" value="Genomic_DNA"/>
</dbReference>
<accession>A0A562WRM7</accession>
<dbReference type="SUPFAM" id="SSF48695">
    <property type="entry name" value="Multiheme cytochromes"/>
    <property type="match status" value="1"/>
</dbReference>
<name>A0A562WRM7_9BACT</name>
<sequence length="332" mass="37055">MGRIVRILTCAVLLMLQAGVAHSTVSLIYPRDKGWVDRADHLVIKFNTLDATHVKVTVNGITSEPLNVGSSEYQRLFRDFLILQPLWDKGKNTLRIDLLAGDRLLETATAEIFYTPKDVPLPIPAEYVHSILHLPEQDALCTPCHNMRPTAAQATAGPDRNNPCFTCHRRMMDQKQVHGPVGSFSCVYCHSLQGQPRYAATKRDALLCGECHMDMAAKLKKWKYLHGPVAAGYCEVCHDPHGSPNPAQLRQPINQLCLSCHEEIGRTPHVNTMSLGGASGHPLGERQDLNPNRKGKTLSCASCHNPHGADVRYYFQSNTDDRMMLCQFCHRK</sequence>
<dbReference type="Proteomes" id="UP000319449">
    <property type="component" value="Unassembled WGS sequence"/>
</dbReference>
<dbReference type="Gene3D" id="1.10.1130.10">
    <property type="entry name" value="Flavocytochrome C3, Chain A"/>
    <property type="match status" value="1"/>
</dbReference>
<dbReference type="AlphaFoldDB" id="A0A562WRM7"/>
<dbReference type="InterPro" id="IPR051829">
    <property type="entry name" value="Multiheme_Cytochr_ET"/>
</dbReference>
<dbReference type="NCBIfam" id="TIGR01905">
    <property type="entry name" value="paired_CXXCH_1"/>
    <property type="match status" value="1"/>
</dbReference>
<dbReference type="Pfam" id="PF09699">
    <property type="entry name" value="Paired_CXXCH_1"/>
    <property type="match status" value="3"/>
</dbReference>
<evidence type="ECO:0000313" key="5">
    <source>
        <dbReference type="Proteomes" id="UP000319449"/>
    </source>
</evidence>
<feature type="signal peptide" evidence="2">
    <location>
        <begin position="1"/>
        <end position="23"/>
    </location>
</feature>
<feature type="domain" description="Doubled CXXCH motif" evidence="3">
    <location>
        <begin position="178"/>
        <end position="216"/>
    </location>
</feature>